<dbReference type="InterPro" id="IPR014942">
    <property type="entry name" value="AbiEii"/>
</dbReference>
<gene>
    <name evidence="1" type="ORF">GR257_34795</name>
</gene>
<evidence type="ECO:0000313" key="2">
    <source>
        <dbReference type="Proteomes" id="UP000471705"/>
    </source>
</evidence>
<accession>A0A7K3VUV6</accession>
<sequence length="340" mass="38371">MSTADAIFNKGVSAMTRIATASKALGINPQKSAERYLCEEISRGMSAVMKVRHIIKGGCIYLQPTRETRDLDITFARKIADVEFYRAIRDMASMLAEKGIVITQVSKPAPLWINGDDGMRFEIEAKIGTAKIKTHVDVTGGSRQLPLNTPSRSVGSTFFAGQVPLHGFFQSFESQVADKLASVALRPDTTRWKDFTDLSMLSKMDLDKTIIAAELAYKLSFQFSTEEDVLAALPEIPATMSFEYVEEKGRVWKAWNERNGRKVSADFTDVACDCRNFYHDIRQILVAKARVDRKPRLRSRPAQQSYALQQIRQEVRENKGNVIQMGDYRDPQTLAFKPKW</sequence>
<name>A0A7K3VUV6_RHILE</name>
<dbReference type="EMBL" id="WUFV01000034">
    <property type="protein sequence ID" value="NEK19931.1"/>
    <property type="molecule type" value="Genomic_DNA"/>
</dbReference>
<dbReference type="AlphaFoldDB" id="A0A7K3VUV6"/>
<comment type="caution">
    <text evidence="1">The sequence shown here is derived from an EMBL/GenBank/DDBJ whole genome shotgun (WGS) entry which is preliminary data.</text>
</comment>
<proteinExistence type="predicted"/>
<dbReference type="RefSeq" id="WP_164050074.1">
    <property type="nucleotide sequence ID" value="NZ_WUFV01000034.1"/>
</dbReference>
<evidence type="ECO:0000313" key="1">
    <source>
        <dbReference type="EMBL" id="NEK19931.1"/>
    </source>
</evidence>
<reference evidence="1 2" key="1">
    <citation type="submission" date="2019-12" db="EMBL/GenBank/DDBJ databases">
        <title>Rhizobium genotypes associated with high levels of biological nitrogen fixation by grain legumes in a temperate-maritime cropping system.</title>
        <authorList>
            <person name="Maluk M."/>
            <person name="Francesc Ferrando Molina F."/>
            <person name="Lopez Del Egido L."/>
            <person name="Lafos M."/>
            <person name="Langarica-Fuentes A."/>
            <person name="Gebre Yohannes G."/>
            <person name="Young M.W."/>
            <person name="Martin P."/>
            <person name="Gantlett R."/>
            <person name="Kenicer G."/>
            <person name="Hawes C."/>
            <person name="Begg G.S."/>
            <person name="Quilliam R.S."/>
            <person name="Squire G.R."/>
            <person name="Poole P.S."/>
            <person name="Young P.W."/>
            <person name="Iannetta P.M."/>
            <person name="James E.K."/>
        </authorList>
    </citation>
    <scope>NUCLEOTIDE SEQUENCE [LARGE SCALE GENOMIC DNA]</scope>
    <source>
        <strain evidence="1 2">JHI54</strain>
    </source>
</reference>
<evidence type="ECO:0008006" key="3">
    <source>
        <dbReference type="Google" id="ProtNLM"/>
    </source>
</evidence>
<protein>
    <recommendedName>
        <fullName evidence="3">Nucleotidyl transferase AbiEii/AbiGii toxin family protein</fullName>
    </recommendedName>
</protein>
<dbReference type="Proteomes" id="UP000471705">
    <property type="component" value="Unassembled WGS sequence"/>
</dbReference>
<organism evidence="1 2">
    <name type="scientific">Rhizobium leguminosarum</name>
    <dbReference type="NCBI Taxonomy" id="384"/>
    <lineage>
        <taxon>Bacteria</taxon>
        <taxon>Pseudomonadati</taxon>
        <taxon>Pseudomonadota</taxon>
        <taxon>Alphaproteobacteria</taxon>
        <taxon>Hyphomicrobiales</taxon>
        <taxon>Rhizobiaceae</taxon>
        <taxon>Rhizobium/Agrobacterium group</taxon>
        <taxon>Rhizobium</taxon>
    </lineage>
</organism>
<dbReference type="Pfam" id="PF08843">
    <property type="entry name" value="AbiEii"/>
    <property type="match status" value="1"/>
</dbReference>